<dbReference type="InParanoid" id="K3ZNE2"/>
<reference evidence="2" key="1">
    <citation type="journal article" date="2012" name="Nat. Biotechnol.">
        <title>Reference genome sequence of the model plant Setaria.</title>
        <authorList>
            <person name="Bennetzen J.L."/>
            <person name="Schmutz J."/>
            <person name="Wang H."/>
            <person name="Percifield R."/>
            <person name="Hawkins J."/>
            <person name="Pontaroli A.C."/>
            <person name="Estep M."/>
            <person name="Feng L."/>
            <person name="Vaughn J.N."/>
            <person name="Grimwood J."/>
            <person name="Jenkins J."/>
            <person name="Barry K."/>
            <person name="Lindquist E."/>
            <person name="Hellsten U."/>
            <person name="Deshpande S."/>
            <person name="Wang X."/>
            <person name="Wu X."/>
            <person name="Mitros T."/>
            <person name="Triplett J."/>
            <person name="Yang X."/>
            <person name="Ye C.Y."/>
            <person name="Mauro-Herrera M."/>
            <person name="Wang L."/>
            <person name="Li P."/>
            <person name="Sharma M."/>
            <person name="Sharma R."/>
            <person name="Ronald P.C."/>
            <person name="Panaud O."/>
            <person name="Kellogg E.A."/>
            <person name="Brutnell T.P."/>
            <person name="Doust A.N."/>
            <person name="Tuskan G.A."/>
            <person name="Rokhsar D."/>
            <person name="Devos K.M."/>
        </authorList>
    </citation>
    <scope>NUCLEOTIDE SEQUENCE [LARGE SCALE GENOMIC DNA]</scope>
    <source>
        <strain evidence="2">cv. Yugu1</strain>
    </source>
</reference>
<accession>K3ZNE2</accession>
<dbReference type="Gramene" id="KQK93989">
    <property type="protein sequence ID" value="KQK93989"/>
    <property type="gene ID" value="SETIT_028119mg"/>
</dbReference>
<evidence type="ECO:0000313" key="1">
    <source>
        <dbReference type="EnsemblPlants" id="KQK93989"/>
    </source>
</evidence>
<name>K3ZNE2_SETIT</name>
<keyword evidence="2" id="KW-1185">Reference proteome</keyword>
<dbReference type="EnsemblPlants" id="KQK93989">
    <property type="protein sequence ID" value="KQK93989"/>
    <property type="gene ID" value="SETIT_028119mg"/>
</dbReference>
<dbReference type="FunCoup" id="K3ZNE2">
    <property type="interactions" value="626"/>
</dbReference>
<organism evidence="1 2">
    <name type="scientific">Setaria italica</name>
    <name type="common">Foxtail millet</name>
    <name type="synonym">Panicum italicum</name>
    <dbReference type="NCBI Taxonomy" id="4555"/>
    <lineage>
        <taxon>Eukaryota</taxon>
        <taxon>Viridiplantae</taxon>
        <taxon>Streptophyta</taxon>
        <taxon>Embryophyta</taxon>
        <taxon>Tracheophyta</taxon>
        <taxon>Spermatophyta</taxon>
        <taxon>Magnoliopsida</taxon>
        <taxon>Liliopsida</taxon>
        <taxon>Poales</taxon>
        <taxon>Poaceae</taxon>
        <taxon>PACMAD clade</taxon>
        <taxon>Panicoideae</taxon>
        <taxon>Panicodae</taxon>
        <taxon>Paniceae</taxon>
        <taxon>Cenchrinae</taxon>
        <taxon>Setaria</taxon>
    </lineage>
</organism>
<reference evidence="1" key="2">
    <citation type="submission" date="2018-08" db="UniProtKB">
        <authorList>
            <consortium name="EnsemblPlants"/>
        </authorList>
    </citation>
    <scope>IDENTIFICATION</scope>
    <source>
        <strain evidence="1">Yugu1</strain>
    </source>
</reference>
<proteinExistence type="predicted"/>
<dbReference type="AlphaFoldDB" id="K3ZNE2"/>
<protein>
    <submittedName>
        <fullName evidence="1">Uncharacterized protein</fullName>
    </submittedName>
</protein>
<dbReference type="Proteomes" id="UP000004995">
    <property type="component" value="Unassembled WGS sequence"/>
</dbReference>
<evidence type="ECO:0000313" key="2">
    <source>
        <dbReference type="Proteomes" id="UP000004995"/>
    </source>
</evidence>
<dbReference type="HOGENOM" id="CLU_1665285_0_0_1"/>
<sequence>TCCFMDSRQQCKGPASIGVSNLRNQSLDAPIEEALRVEGCDSEMTRSPPPAMIHVEDEEIMSALPNPVNIEDPKLKGLEPLDTVPFRVVPGPYGGKEHIPFDKNKLGHLIDQSIPVKEQSICSFPQLLKPLVSYKEEDWTAFLHTRVDGHKDWYWLDLF</sequence>
<dbReference type="EMBL" id="AGNK02004732">
    <property type="status" value="NOT_ANNOTATED_CDS"/>
    <property type="molecule type" value="Genomic_DNA"/>
</dbReference>